<proteinExistence type="predicted"/>
<dbReference type="RefSeq" id="WP_171080250.1">
    <property type="nucleotide sequence ID" value="NZ_JABAIV010000001.1"/>
</dbReference>
<keyword evidence="3" id="KW-1185">Reference proteome</keyword>
<gene>
    <name evidence="2" type="ORF">HGB41_01165</name>
</gene>
<accession>A0A7Y2JV69</accession>
<evidence type="ECO:0000256" key="1">
    <source>
        <dbReference type="SAM" id="MobiDB-lite"/>
    </source>
</evidence>
<dbReference type="EMBL" id="JABAIV010000001">
    <property type="protein sequence ID" value="NNG21615.1"/>
    <property type="molecule type" value="Genomic_DNA"/>
</dbReference>
<feature type="region of interest" description="Disordered" evidence="1">
    <location>
        <begin position="39"/>
        <end position="71"/>
    </location>
</feature>
<feature type="compositionally biased region" description="Polar residues" evidence="1">
    <location>
        <begin position="1"/>
        <end position="11"/>
    </location>
</feature>
<evidence type="ECO:0000313" key="3">
    <source>
        <dbReference type="Proteomes" id="UP000533905"/>
    </source>
</evidence>
<reference evidence="2 3" key="1">
    <citation type="submission" date="2020-04" db="EMBL/GenBank/DDBJ databases">
        <title>Massilia sp. nov., a cold adapted bacteria isolated from Arctic soil.</title>
        <authorList>
            <person name="Son J."/>
            <person name="Ka J.-O."/>
        </authorList>
    </citation>
    <scope>NUCLEOTIDE SEQUENCE [LARGE SCALE GENOMIC DNA]</scope>
    <source>
        <strain evidence="2 3">ML15P13</strain>
    </source>
</reference>
<name>A0A7Y2JV69_9BURK</name>
<feature type="region of interest" description="Disordered" evidence="1">
    <location>
        <begin position="1"/>
        <end position="23"/>
    </location>
</feature>
<dbReference type="Proteomes" id="UP000533905">
    <property type="component" value="Unassembled WGS sequence"/>
</dbReference>
<dbReference type="AlphaFoldDB" id="A0A7Y2JV69"/>
<protein>
    <submittedName>
        <fullName evidence="2">Uncharacterized protein</fullName>
    </submittedName>
</protein>
<comment type="caution">
    <text evidence="2">The sequence shown here is derived from an EMBL/GenBank/DDBJ whole genome shotgun (WGS) entry which is preliminary data.</text>
</comment>
<evidence type="ECO:0000313" key="2">
    <source>
        <dbReference type="EMBL" id="NNG21615.1"/>
    </source>
</evidence>
<organism evidence="2 3">
    <name type="scientific">Telluria aromaticivorans</name>
    <dbReference type="NCBI Taxonomy" id="2725995"/>
    <lineage>
        <taxon>Bacteria</taxon>
        <taxon>Pseudomonadati</taxon>
        <taxon>Pseudomonadota</taxon>
        <taxon>Betaproteobacteria</taxon>
        <taxon>Burkholderiales</taxon>
        <taxon>Oxalobacteraceae</taxon>
        <taxon>Telluria group</taxon>
        <taxon>Telluria</taxon>
    </lineage>
</organism>
<sequence>MDESDQGNASGQRAAIRELHDKCHEDGDSLQTWKEILDRQAHPALATDGAASIEPDFPQPSPPARKAAQEDRRVMGMVGTFICTKARPVGHPAGKPQFPVPGAGLDAAVSGDRANRSTTLTSASAPAALLAQANKADL</sequence>